<dbReference type="AlphaFoldDB" id="A0A401KV96"/>
<evidence type="ECO:0000313" key="6">
    <source>
        <dbReference type="Proteomes" id="UP000286921"/>
    </source>
</evidence>
<dbReference type="InterPro" id="IPR023210">
    <property type="entry name" value="NADP_OxRdtase_dom"/>
</dbReference>
<dbReference type="STRING" id="105351.A0A401KV96"/>
<evidence type="ECO:0000256" key="1">
    <source>
        <dbReference type="ARBA" id="ARBA00023002"/>
    </source>
</evidence>
<comment type="caution">
    <text evidence="5">The sequence shown here is derived from an EMBL/GenBank/DDBJ whole genome shotgun (WGS) entry which is preliminary data.</text>
</comment>
<feature type="region of interest" description="Disordered" evidence="2">
    <location>
        <begin position="247"/>
        <end position="281"/>
    </location>
</feature>
<feature type="transmembrane region" description="Helical" evidence="3">
    <location>
        <begin position="286"/>
        <end position="312"/>
    </location>
</feature>
<feature type="compositionally biased region" description="Low complexity" evidence="2">
    <location>
        <begin position="248"/>
        <end position="281"/>
    </location>
</feature>
<dbReference type="GO" id="GO:0016491">
    <property type="term" value="F:oxidoreductase activity"/>
    <property type="evidence" value="ECO:0007669"/>
    <property type="project" value="UniProtKB-KW"/>
</dbReference>
<keyword evidence="1" id="KW-0560">Oxidoreductase</keyword>
<keyword evidence="3" id="KW-0812">Transmembrane</keyword>
<organism evidence="5 6">
    <name type="scientific">Aspergillus awamori</name>
    <name type="common">Black koji mold</name>
    <dbReference type="NCBI Taxonomy" id="105351"/>
    <lineage>
        <taxon>Eukaryota</taxon>
        <taxon>Fungi</taxon>
        <taxon>Dikarya</taxon>
        <taxon>Ascomycota</taxon>
        <taxon>Pezizomycotina</taxon>
        <taxon>Eurotiomycetes</taxon>
        <taxon>Eurotiomycetidae</taxon>
        <taxon>Eurotiales</taxon>
        <taxon>Aspergillaceae</taxon>
        <taxon>Aspergillus</taxon>
    </lineage>
</organism>
<gene>
    <name evidence="5" type="ORF">AAWM_06087</name>
</gene>
<feature type="domain" description="NADP-dependent oxidoreductase" evidence="4">
    <location>
        <begin position="34"/>
        <end position="107"/>
    </location>
</feature>
<name>A0A401KV96_ASPAW</name>
<evidence type="ECO:0000259" key="4">
    <source>
        <dbReference type="Pfam" id="PF00248"/>
    </source>
</evidence>
<evidence type="ECO:0000256" key="3">
    <source>
        <dbReference type="SAM" id="Phobius"/>
    </source>
</evidence>
<evidence type="ECO:0000256" key="2">
    <source>
        <dbReference type="SAM" id="MobiDB-lite"/>
    </source>
</evidence>
<accession>A0A401KV96</accession>
<keyword evidence="3" id="KW-0472">Membrane</keyword>
<dbReference type="Proteomes" id="UP000286921">
    <property type="component" value="Unassembled WGS sequence"/>
</dbReference>
<dbReference type="Gene3D" id="3.20.20.100">
    <property type="entry name" value="NADP-dependent oxidoreductase domain"/>
    <property type="match status" value="1"/>
</dbReference>
<dbReference type="InterPro" id="IPR036812">
    <property type="entry name" value="NAD(P)_OxRdtase_dom_sf"/>
</dbReference>
<keyword evidence="6" id="KW-1185">Reference proteome</keyword>
<dbReference type="SUPFAM" id="SSF51430">
    <property type="entry name" value="NAD(P)-linked oxidoreductase"/>
    <property type="match status" value="1"/>
</dbReference>
<dbReference type="EMBL" id="BDHI01000014">
    <property type="protein sequence ID" value="GCB23202.1"/>
    <property type="molecule type" value="Genomic_DNA"/>
</dbReference>
<proteinExistence type="predicted"/>
<sequence length="366" mass="37576">MALTTKSPLSLALGAGNHMAGKLYSGHYLKPAITEATDKTLEVAARYGIGGHAAALRWTAWHSILRKVYGDSIIIGSSSIAQLESNIDTIEAGPLPEDVVAALEALYYEIGDEVCHGMHSGVIQNIQADLPCGVTNSSHPYVTCCVNGDYCLSNSICVNTNNENGNYYYAADCTDETLTDPACGTRCGGRNSAEIVYTSAGYWACCENSAGTVNCSDPSEEIFPGVAPSKLATIQYLPSTASGTPTYAVASSTSTSDSSASNTTTTSSSSSSSTGSSSSGSSGIGAGAAAGIGVGAAAGLVIVAAILALLYFRRRNAQSDVIPQGAGGYNGLGDGSWAQSQPVVHQVYELDRSGPHPELDGQPKAM</sequence>
<protein>
    <submittedName>
        <fullName evidence="5">Aflatoxin B1 aldehyde reductase member 4</fullName>
    </submittedName>
</protein>
<dbReference type="Pfam" id="PF00248">
    <property type="entry name" value="Aldo_ket_red"/>
    <property type="match status" value="1"/>
</dbReference>
<reference evidence="5 6" key="1">
    <citation type="submission" date="2016-09" db="EMBL/GenBank/DDBJ databases">
        <title>Aspergillus awamori IFM 58123T.</title>
        <authorList>
            <person name="Kusuya Y."/>
            <person name="Shimizu M."/>
            <person name="Takahashi H."/>
            <person name="Yaguchi T."/>
        </authorList>
    </citation>
    <scope>NUCLEOTIDE SEQUENCE [LARGE SCALE GENOMIC DNA]</scope>
    <source>
        <strain evidence="5 6">IFM 58123</strain>
    </source>
</reference>
<evidence type="ECO:0000313" key="5">
    <source>
        <dbReference type="EMBL" id="GCB23202.1"/>
    </source>
</evidence>
<keyword evidence="3" id="KW-1133">Transmembrane helix</keyword>